<sequence>MPTLTGRTKLAKLDFFVRYPEFLQRALAQLQGLEGEAGSHSAVSDGEIEAPMIRYRYGPWDPRYRNFVSFLETRKLLSVRKGRKVERYVLTRAGVDVADRLVSRPEFGPIVSRCAVMSGTLAKMSGTELKELIYELFPREVGDAAMRSRIAL</sequence>
<proteinExistence type="predicted"/>
<name>A0ABX0GS79_9ACTN</name>
<organism evidence="1 2">
    <name type="scientific">Motilibacter deserti</name>
    <dbReference type="NCBI Taxonomy" id="2714956"/>
    <lineage>
        <taxon>Bacteria</taxon>
        <taxon>Bacillati</taxon>
        <taxon>Actinomycetota</taxon>
        <taxon>Actinomycetes</taxon>
        <taxon>Motilibacterales</taxon>
        <taxon>Motilibacteraceae</taxon>
        <taxon>Motilibacter</taxon>
    </lineage>
</organism>
<gene>
    <name evidence="1" type="ORF">G9H71_02085</name>
</gene>
<evidence type="ECO:0000313" key="1">
    <source>
        <dbReference type="EMBL" id="NHC12572.1"/>
    </source>
</evidence>
<comment type="caution">
    <text evidence="1">The sequence shown here is derived from an EMBL/GenBank/DDBJ whole genome shotgun (WGS) entry which is preliminary data.</text>
</comment>
<dbReference type="Proteomes" id="UP000800981">
    <property type="component" value="Unassembled WGS sequence"/>
</dbReference>
<accession>A0ABX0GS79</accession>
<evidence type="ECO:0000313" key="2">
    <source>
        <dbReference type="Proteomes" id="UP000800981"/>
    </source>
</evidence>
<protein>
    <submittedName>
        <fullName evidence="1">Uncharacterized protein</fullName>
    </submittedName>
</protein>
<dbReference type="RefSeq" id="WP_166277059.1">
    <property type="nucleotide sequence ID" value="NZ_JAANNP010000001.1"/>
</dbReference>
<reference evidence="1 2" key="1">
    <citation type="submission" date="2020-03" db="EMBL/GenBank/DDBJ databases">
        <title>Two novel Motilibacter sp.</title>
        <authorList>
            <person name="Liu S."/>
        </authorList>
    </citation>
    <scope>NUCLEOTIDE SEQUENCE [LARGE SCALE GENOMIC DNA]</scope>
    <source>
        <strain evidence="1 2">E257</strain>
    </source>
</reference>
<dbReference type="EMBL" id="JAANNP010000001">
    <property type="protein sequence ID" value="NHC12572.1"/>
    <property type="molecule type" value="Genomic_DNA"/>
</dbReference>
<keyword evidence="2" id="KW-1185">Reference proteome</keyword>